<dbReference type="GO" id="GO:0061630">
    <property type="term" value="F:ubiquitin protein ligase activity"/>
    <property type="evidence" value="ECO:0007669"/>
    <property type="project" value="UniProtKB-UniRule"/>
</dbReference>
<dbReference type="UniPathway" id="UPA00143"/>
<evidence type="ECO:0000256" key="10">
    <source>
        <dbReference type="ARBA" id="ARBA00022737"/>
    </source>
</evidence>
<comment type="function">
    <text evidence="14">E3 ubiquitin-protein ligase component of the ribosome quality control complex (RQC), a ribosome-associated complex that mediates ubiquitination and extraction of incompletely synthesized nascent chains for proteasomal degradation. Mediates ubiquitination of proteins derived from mRNAs lacking stop codons (non-stop proteins) and other translation arrest products induced by poly-lysine sequences and tandem rare codons. Ubiquitination leads to CDC48 recruitment for extraction and degradation of the incomplete translation product. May indirectly play a role in chromatin function and transcription.</text>
</comment>
<dbReference type="EC" id="2.3.2.27" evidence="5 16"/>
<dbReference type="PANTHER" id="PTHR12389">
    <property type="entry name" value="ZINC FINGER PROTEIN 294"/>
    <property type="match status" value="1"/>
</dbReference>
<evidence type="ECO:0000256" key="12">
    <source>
        <dbReference type="ARBA" id="ARBA00022786"/>
    </source>
</evidence>
<sequence length="1617" mass="179404">MKRTAAASRAPGAKFGGFGAPGGTGTLSYLTEPPSFSAVSDPNVVVSLKNLLKKDSTTKTKALEDLLAYVQAQPFEKSGGVEDAILDVWTDIYPRTAIDNARRVRELAHSLQFELIKSARRRAERHIPKIVGAWLAGLYDRDRGVARAASDGLSSFINTPEKVAAFWKKCQTQILDYAIDAIRETQDTLSDERSTNKDDAEAKYLRVIGSSLSLVLSLLQRLNDEETSKQSHKLDEFFDEETVWRAITFNDSSVRKSVCHLVITCLSRKLPYAESTQAKQAIVTGGLKTSQTGSALDYVRALTRLSQAAPDIWTPSPKEKKPALLRLRQFIEKGSQGCPAKFWEHLDELISVLPEDQMKKLETASEFLDAVKAGVTNREEPRTNTSMAWKCFIDTLKRLNRNLSEDEKLEFARRHICPLFENSLLTISDKPVAIPLGPNAMSILVEAHLTILRGSQNVISVSAEEWERLADVLCNKISNSLPEVSREYQSSQDKIFEEGRRWFSLVGEIRRKLVSIGESLPDQTAAPSKRVISHCIDILRNRNMKPYGAAGVLEYALSTSQHLFDGETGDKTAEFLSAAAGDSIEKVIQSASSRPLLSCLNLFGAIPSREPTYRKIWGAWVEAVSEVSDHAVRNSALTSLISEEKASELTQSNAKLQTYIVTEAIEAVKSEASGWDLLEAGMNGQGLSDESCKQLSEKVLEILDKEPEFVEPALRALEILAKGKPKLFTENSSLHTALVAQLLSLTEISNSVVSSKAIAIRAILQGDGAGNQPVIQIIHDNLERAGPQSLDIETLSKQAQQAHAAGIAVEEIFPSTNIWMQKLAPFLDQPINPSLSITNSLGGAVTLTNSAARPTEIRVHRDKKGRSVPLRMSLYSALLLKDGIDITALPRQFQIELLFIQCLTIQLATDQIDSMDDDSLWLGLESDESASEAESLVTMLKNFINKKSLVSKWWDNSVDNEQAHVFRGLVDLLKEESKELTPRGVYSARAISEIVQVFSESHSLSSDLEEALLKPVLTRAAPETALLAAAMLSGLGETLETSKLASTFLNRLVSDIAGASANGNKTMITLVLLNLSAQVYETGQLPVASNRIVFAVKQITSWLENEEPLSAPLSAEICRVLNQLLPCMSDVFGSYWEKAIDFSLDLWDRAVEYPLPDALPFIHSSLKLVKTLKSLEDPNDDLQDALRESAGKRSKSLIGLLKLPRGASSQPLEIVDAMLCREVEKVSIKSIKDVSDIYELVASESQDIQTAAFDILHRAIPAIQEQRSIDTVLDKTEARLPDELLSLLLDAPTLDRYPDEVLALFPSPIRSYLLSWKLVFDAYSASSYKLRNDFTENLKTDNCISPFLDFMFDVLGHSAARPLNLEREQLTTEHIQEYDVKVARSEPEERSMHWLLVHLYYLTLKYIPGLFKAWYLDCRSKQTRIAVEAWTTKYFSPLIISEALDEVQTWADEQEAPGDEEQEVLVKISKNAREVIVGYEIDDLTASIVIKVSPNYPIEAVTVTGHEAVAVKDRTWNSWIMTTQGVITFSGGSVVDGVQILKRNIVGALKGQTECAICYSVIAADKRMADKRCTTCKNLFHRSCLYKWFQTSSQNTCPLCRNPIDYLGADTQKRRRG</sequence>
<evidence type="ECO:0000256" key="16">
    <source>
        <dbReference type="RuleBase" id="RU367090"/>
    </source>
</evidence>
<comment type="pathway">
    <text evidence="3 16">Protein modification; protein ubiquitination.</text>
</comment>
<dbReference type="InterPro" id="IPR057030">
    <property type="entry name" value="TPR_Rkr-1"/>
</dbReference>
<dbReference type="InterPro" id="IPR039795">
    <property type="entry name" value="LTN1/Rkr1"/>
</dbReference>
<dbReference type="SMART" id="SM01197">
    <property type="entry name" value="FANCL_C"/>
    <property type="match status" value="1"/>
</dbReference>
<feature type="domain" description="RING-type" evidence="17">
    <location>
        <begin position="1555"/>
        <end position="1601"/>
    </location>
</feature>
<dbReference type="InterPro" id="IPR039804">
    <property type="entry name" value="RING-CH-C4HC3_LTN1"/>
</dbReference>
<evidence type="ECO:0000259" key="17">
    <source>
        <dbReference type="PROSITE" id="PS50089"/>
    </source>
</evidence>
<gene>
    <name evidence="18" type="ORF">M441DRAFT_404553</name>
</gene>
<dbReference type="GO" id="GO:0008270">
    <property type="term" value="F:zinc ion binding"/>
    <property type="evidence" value="ECO:0007669"/>
    <property type="project" value="UniProtKB-KW"/>
</dbReference>
<evidence type="ECO:0000256" key="3">
    <source>
        <dbReference type="ARBA" id="ARBA00004906"/>
    </source>
</evidence>
<dbReference type="GO" id="GO:0072344">
    <property type="term" value="P:rescue of stalled ribosome"/>
    <property type="evidence" value="ECO:0007669"/>
    <property type="project" value="UniProtKB-UniRule"/>
</dbReference>
<dbReference type="SMART" id="SM00184">
    <property type="entry name" value="RING"/>
    <property type="match status" value="1"/>
</dbReference>
<dbReference type="GO" id="GO:0005829">
    <property type="term" value="C:cytosol"/>
    <property type="evidence" value="ECO:0007669"/>
    <property type="project" value="UniProtKB-SubCell"/>
</dbReference>
<dbReference type="InterPro" id="IPR013083">
    <property type="entry name" value="Znf_RING/FYVE/PHD"/>
</dbReference>
<dbReference type="Pfam" id="PF22958">
    <property type="entry name" value="Ltn1_1st"/>
    <property type="match status" value="1"/>
</dbReference>
<evidence type="ECO:0000256" key="4">
    <source>
        <dbReference type="ARBA" id="ARBA00007997"/>
    </source>
</evidence>
<keyword evidence="12 16" id="KW-0833">Ubl conjugation pathway</keyword>
<dbReference type="Pfam" id="PF13639">
    <property type="entry name" value="zf-RING_2"/>
    <property type="match status" value="1"/>
</dbReference>
<evidence type="ECO:0000256" key="11">
    <source>
        <dbReference type="ARBA" id="ARBA00022771"/>
    </source>
</evidence>
<dbReference type="STRING" id="1042311.A0A2T3ZAF0"/>
<comment type="subunit">
    <text evidence="16">Component of the ribosome quality control complex (RQC).</text>
</comment>
<dbReference type="InterPro" id="IPR011016">
    <property type="entry name" value="Znf_RING-CH"/>
</dbReference>
<evidence type="ECO:0000256" key="13">
    <source>
        <dbReference type="ARBA" id="ARBA00022833"/>
    </source>
</evidence>
<dbReference type="GO" id="GO:0043023">
    <property type="term" value="F:ribosomal large subunit binding"/>
    <property type="evidence" value="ECO:0007669"/>
    <property type="project" value="TreeGrafter"/>
</dbReference>
<evidence type="ECO:0000256" key="1">
    <source>
        <dbReference type="ARBA" id="ARBA00000900"/>
    </source>
</evidence>
<organism evidence="18 19">
    <name type="scientific">Trichoderma asperellum (strain ATCC 204424 / CBS 433.97 / NBRC 101777)</name>
    <dbReference type="NCBI Taxonomy" id="1042311"/>
    <lineage>
        <taxon>Eukaryota</taxon>
        <taxon>Fungi</taxon>
        <taxon>Dikarya</taxon>
        <taxon>Ascomycota</taxon>
        <taxon>Pezizomycotina</taxon>
        <taxon>Sordariomycetes</taxon>
        <taxon>Hypocreomycetidae</taxon>
        <taxon>Hypocreales</taxon>
        <taxon>Hypocreaceae</taxon>
        <taxon>Trichoderma</taxon>
    </lineage>
</organism>
<dbReference type="FunFam" id="3.30.40.10:FF:000038">
    <property type="entry name" value="E3 ubiquitin-protein ligase listerin"/>
    <property type="match status" value="1"/>
</dbReference>
<keyword evidence="9 16" id="KW-0479">Metal-binding</keyword>
<comment type="subcellular location">
    <subcellularLocation>
        <location evidence="2">Cytoplasm</location>
        <location evidence="2">Cytosol</location>
    </subcellularLocation>
</comment>
<evidence type="ECO:0000256" key="15">
    <source>
        <dbReference type="PROSITE-ProRule" id="PRU00175"/>
    </source>
</evidence>
<reference evidence="18 19" key="1">
    <citation type="submission" date="2016-07" db="EMBL/GenBank/DDBJ databases">
        <title>Multiple horizontal gene transfer events from other fungi enriched the ability of initially mycotrophic Trichoderma (Ascomycota) to feed on dead plant biomass.</title>
        <authorList>
            <consortium name="DOE Joint Genome Institute"/>
            <person name="Aerts A."/>
            <person name="Atanasova L."/>
            <person name="Chenthamara K."/>
            <person name="Zhang J."/>
            <person name="Grujic M."/>
            <person name="Henrissat B."/>
            <person name="Kuo A."/>
            <person name="Salamov A."/>
            <person name="Lipzen A."/>
            <person name="Labutti K."/>
            <person name="Barry K."/>
            <person name="Miao Y."/>
            <person name="Rahimi M.J."/>
            <person name="Shen Q."/>
            <person name="Grigoriev I.V."/>
            <person name="Kubicek C.P."/>
            <person name="Druzhinina I.S."/>
        </authorList>
    </citation>
    <scope>NUCLEOTIDE SEQUENCE [LARGE SCALE GENOMIC DNA]</scope>
    <source>
        <strain evidence="18 19">CBS 433.97</strain>
    </source>
</reference>
<accession>A0A2T3ZAF0</accession>
<dbReference type="Pfam" id="PF23280">
    <property type="entry name" value="TPR_26"/>
    <property type="match status" value="1"/>
</dbReference>
<evidence type="ECO:0000313" key="19">
    <source>
        <dbReference type="Proteomes" id="UP000240493"/>
    </source>
</evidence>
<dbReference type="OrthoDB" id="6108at2759"/>
<dbReference type="InterPro" id="IPR054477">
    <property type="entry name" value="LTN1_E3_ligase_6th"/>
</dbReference>
<evidence type="ECO:0000256" key="7">
    <source>
        <dbReference type="ARBA" id="ARBA00022490"/>
    </source>
</evidence>
<dbReference type="Proteomes" id="UP000240493">
    <property type="component" value="Unassembled WGS sequence"/>
</dbReference>
<dbReference type="SUPFAM" id="SSF57850">
    <property type="entry name" value="RING/U-box"/>
    <property type="match status" value="1"/>
</dbReference>
<dbReference type="SMART" id="SM00744">
    <property type="entry name" value="RINGv"/>
    <property type="match status" value="1"/>
</dbReference>
<dbReference type="GO" id="GO:1990116">
    <property type="term" value="P:ribosome-associated ubiquitin-dependent protein catabolic process"/>
    <property type="evidence" value="ECO:0007669"/>
    <property type="project" value="UniProtKB-UniRule"/>
</dbReference>
<name>A0A2T3ZAF0_TRIA4</name>
<dbReference type="InterPro" id="IPR016024">
    <property type="entry name" value="ARM-type_fold"/>
</dbReference>
<dbReference type="SUPFAM" id="SSF48371">
    <property type="entry name" value="ARM repeat"/>
    <property type="match status" value="1"/>
</dbReference>
<dbReference type="EMBL" id="KZ679261">
    <property type="protein sequence ID" value="PTB41783.1"/>
    <property type="molecule type" value="Genomic_DNA"/>
</dbReference>
<dbReference type="GO" id="GO:0016567">
    <property type="term" value="P:protein ubiquitination"/>
    <property type="evidence" value="ECO:0007669"/>
    <property type="project" value="UniProtKB-UniPathway"/>
</dbReference>
<comment type="similarity">
    <text evidence="4 16">Belongs to the LTN1 family.</text>
</comment>
<dbReference type="Pfam" id="PF22999">
    <property type="entry name" value="LTN1_E3_ligase_6th"/>
    <property type="match status" value="1"/>
</dbReference>
<keyword evidence="13 16" id="KW-0862">Zinc</keyword>
<dbReference type="InterPro" id="IPR001841">
    <property type="entry name" value="Znf_RING"/>
</dbReference>
<keyword evidence="11 15" id="KW-0863">Zinc-finger</keyword>
<dbReference type="CDD" id="cd16491">
    <property type="entry name" value="RING-CH-C4HC3_LTN1"/>
    <property type="match status" value="1"/>
</dbReference>
<dbReference type="PANTHER" id="PTHR12389:SF0">
    <property type="entry name" value="E3 UBIQUITIN-PROTEIN LIGASE LISTERIN"/>
    <property type="match status" value="1"/>
</dbReference>
<evidence type="ECO:0000256" key="9">
    <source>
        <dbReference type="ARBA" id="ARBA00022723"/>
    </source>
</evidence>
<proteinExistence type="inferred from homology"/>
<dbReference type="InterPro" id="IPR054478">
    <property type="entry name" value="LTN1_UBC"/>
</dbReference>
<keyword evidence="10" id="KW-0677">Repeat</keyword>
<evidence type="ECO:0000256" key="8">
    <source>
        <dbReference type="ARBA" id="ARBA00022679"/>
    </source>
</evidence>
<evidence type="ECO:0000256" key="14">
    <source>
        <dbReference type="ARBA" id="ARBA00055150"/>
    </source>
</evidence>
<dbReference type="GO" id="GO:1990112">
    <property type="term" value="C:RQC complex"/>
    <property type="evidence" value="ECO:0007669"/>
    <property type="project" value="UniProtKB-UniRule"/>
</dbReference>
<evidence type="ECO:0000313" key="18">
    <source>
        <dbReference type="EMBL" id="PTB41783.1"/>
    </source>
</evidence>
<dbReference type="Gene3D" id="3.30.40.10">
    <property type="entry name" value="Zinc/RING finger domain, C3HC4 (zinc finger)"/>
    <property type="match status" value="1"/>
</dbReference>
<evidence type="ECO:0000256" key="6">
    <source>
        <dbReference type="ARBA" id="ARBA00017157"/>
    </source>
</evidence>
<comment type="catalytic activity">
    <reaction evidence="1 16">
        <text>S-ubiquitinyl-[E2 ubiquitin-conjugating enzyme]-L-cysteine + [acceptor protein]-L-lysine = [E2 ubiquitin-conjugating enzyme]-L-cysteine + N(6)-ubiquitinyl-[acceptor protein]-L-lysine.</text>
        <dbReference type="EC" id="2.3.2.27"/>
    </reaction>
</comment>
<keyword evidence="19" id="KW-1185">Reference proteome</keyword>
<evidence type="ECO:0000256" key="2">
    <source>
        <dbReference type="ARBA" id="ARBA00004514"/>
    </source>
</evidence>
<dbReference type="PROSITE" id="PS50089">
    <property type="entry name" value="ZF_RING_2"/>
    <property type="match status" value="1"/>
</dbReference>
<dbReference type="InterPro" id="IPR054476">
    <property type="entry name" value="Ltn1_N"/>
</dbReference>
<comment type="function">
    <text evidence="16">E3 ubiquitin-protein ligase. Component of the ribosome quality control complex (RQC), a ribosome-associated complex that mediates ubiquitination and extraction of incompletely synthesized nascent chains for proteasomal degradation.</text>
</comment>
<dbReference type="Pfam" id="PF23009">
    <property type="entry name" value="UBC_like"/>
    <property type="match status" value="1"/>
</dbReference>
<protein>
    <recommendedName>
        <fullName evidence="6 16">E3 ubiquitin-protein ligase listerin</fullName>
        <ecNumber evidence="5 16">2.3.2.27</ecNumber>
    </recommendedName>
    <alternativeName>
        <fullName evidence="16">RING-type E3 ubiquitin transferase listerin</fullName>
    </alternativeName>
</protein>
<keyword evidence="8 16" id="KW-0808">Transferase</keyword>
<evidence type="ECO:0000256" key="5">
    <source>
        <dbReference type="ARBA" id="ARBA00012483"/>
    </source>
</evidence>
<keyword evidence="7" id="KW-0963">Cytoplasm</keyword>